<feature type="transmembrane region" description="Helical" evidence="8">
    <location>
        <begin position="272"/>
        <end position="298"/>
    </location>
</feature>
<dbReference type="Pfam" id="PF01554">
    <property type="entry name" value="MatE"/>
    <property type="match status" value="2"/>
</dbReference>
<feature type="transmembrane region" description="Helical" evidence="8">
    <location>
        <begin position="246"/>
        <end position="266"/>
    </location>
</feature>
<keyword evidence="5 8" id="KW-0812">Transmembrane</keyword>
<dbReference type="PANTHER" id="PTHR42893:SF46">
    <property type="entry name" value="PROTEIN DETOXIFICATION 44, CHLOROPLASTIC"/>
    <property type="match status" value="1"/>
</dbReference>
<evidence type="ECO:0000256" key="2">
    <source>
        <dbReference type="ARBA" id="ARBA00010199"/>
    </source>
</evidence>
<evidence type="ECO:0000256" key="7">
    <source>
        <dbReference type="ARBA" id="ARBA00023136"/>
    </source>
</evidence>
<evidence type="ECO:0000256" key="6">
    <source>
        <dbReference type="ARBA" id="ARBA00022989"/>
    </source>
</evidence>
<feature type="transmembrane region" description="Helical" evidence="8">
    <location>
        <begin position="310"/>
        <end position="332"/>
    </location>
</feature>
<keyword evidence="6 8" id="KW-1133">Transmembrane helix</keyword>
<feature type="transmembrane region" description="Helical" evidence="8">
    <location>
        <begin position="12"/>
        <end position="32"/>
    </location>
</feature>
<evidence type="ECO:0000256" key="4">
    <source>
        <dbReference type="ARBA" id="ARBA00022475"/>
    </source>
</evidence>
<comment type="similarity">
    <text evidence="2">Belongs to the multi antimicrobial extrusion (MATE) (TC 2.A.66.1) family.</text>
</comment>
<feature type="transmembrane region" description="Helical" evidence="8">
    <location>
        <begin position="378"/>
        <end position="397"/>
    </location>
</feature>
<proteinExistence type="inferred from homology"/>
<evidence type="ECO:0000313" key="9">
    <source>
        <dbReference type="EMBL" id="TPW78209.1"/>
    </source>
</evidence>
<dbReference type="PIRSF" id="PIRSF006603">
    <property type="entry name" value="DinF"/>
    <property type="match status" value="1"/>
</dbReference>
<evidence type="ECO:0000256" key="8">
    <source>
        <dbReference type="SAM" id="Phobius"/>
    </source>
</evidence>
<feature type="transmembrane region" description="Helical" evidence="8">
    <location>
        <begin position="44"/>
        <end position="67"/>
    </location>
</feature>
<dbReference type="EMBL" id="VHQG01000001">
    <property type="protein sequence ID" value="TPW78209.1"/>
    <property type="molecule type" value="Genomic_DNA"/>
</dbReference>
<sequence>MIALRTAHDREIGRLAIPALGALVAEPLFLATDTALVGHLGATPLAALGLAGTVLQTAVGLLVFLAYATTPAVARRLGAGDEPGALRAGIDGLWLALGVGVALVVLGSVGADAVTGWFGADPAVATAASTYLRVAVWGLPPMLVVVAATGLFRGLQDTRTPLVIAVAGFGANALLNALLIYGVDWGLVGSAVGTVLAQLGIAIACVVIAAKHARRVAVPLLPGRGGVLASASAGGWLFLRTLSLRIAIVGTVVAATAHGTTALAATQVLATLFSIIALALDALAIAGQAMIGHALGASDEVRARAILRRLIELSVVGGLAFGILIATVSPVLGRVFTSDAEVLAAIPGGLLAMAVGLPFAGAVFALDGILIGAGDGRYLALAGLLNLIVAIPLLVLVTVLPLSAAGAVIGVQLTLQVGYMLARLATLGWRIRGGGWVRLGHA</sequence>
<feature type="transmembrane region" description="Helical" evidence="8">
    <location>
        <begin position="131"/>
        <end position="155"/>
    </location>
</feature>
<organism evidence="9 10">
    <name type="scientific">Schumannella soli</name>
    <dbReference type="NCBI Taxonomy" id="2590779"/>
    <lineage>
        <taxon>Bacteria</taxon>
        <taxon>Bacillati</taxon>
        <taxon>Actinomycetota</taxon>
        <taxon>Actinomycetes</taxon>
        <taxon>Micrococcales</taxon>
        <taxon>Microbacteriaceae</taxon>
        <taxon>Schumannella</taxon>
    </lineage>
</organism>
<feature type="transmembrane region" description="Helical" evidence="8">
    <location>
        <begin position="88"/>
        <end position="111"/>
    </location>
</feature>
<name>A0A506YCM9_9MICO</name>
<dbReference type="GO" id="GO:0005886">
    <property type="term" value="C:plasma membrane"/>
    <property type="evidence" value="ECO:0007669"/>
    <property type="project" value="UniProtKB-SubCell"/>
</dbReference>
<dbReference type="InterPro" id="IPR002528">
    <property type="entry name" value="MATE_fam"/>
</dbReference>
<protein>
    <submittedName>
        <fullName evidence="9">MATE family efflux transporter</fullName>
    </submittedName>
</protein>
<dbReference type="InterPro" id="IPR048279">
    <property type="entry name" value="MdtK-like"/>
</dbReference>
<evidence type="ECO:0000256" key="1">
    <source>
        <dbReference type="ARBA" id="ARBA00004651"/>
    </source>
</evidence>
<feature type="transmembrane region" description="Helical" evidence="8">
    <location>
        <begin position="162"/>
        <end position="181"/>
    </location>
</feature>
<keyword evidence="3" id="KW-0813">Transport</keyword>
<dbReference type="GO" id="GO:0042910">
    <property type="term" value="F:xenobiotic transmembrane transporter activity"/>
    <property type="evidence" value="ECO:0007669"/>
    <property type="project" value="InterPro"/>
</dbReference>
<dbReference type="OrthoDB" id="5242355at2"/>
<keyword evidence="7 8" id="KW-0472">Membrane</keyword>
<evidence type="ECO:0000256" key="5">
    <source>
        <dbReference type="ARBA" id="ARBA00022692"/>
    </source>
</evidence>
<comment type="subcellular location">
    <subcellularLocation>
        <location evidence="1">Cell membrane</location>
        <topology evidence="1">Multi-pass membrane protein</topology>
    </subcellularLocation>
</comment>
<reference evidence="9 10" key="1">
    <citation type="submission" date="2019-06" db="EMBL/GenBank/DDBJ databases">
        <authorList>
            <person name="Li F."/>
        </authorList>
    </citation>
    <scope>NUCLEOTIDE SEQUENCE [LARGE SCALE GENOMIC DNA]</scope>
    <source>
        <strain evidence="9 10">10F1D-1</strain>
    </source>
</reference>
<evidence type="ECO:0000256" key="3">
    <source>
        <dbReference type="ARBA" id="ARBA00022448"/>
    </source>
</evidence>
<evidence type="ECO:0000313" key="10">
    <source>
        <dbReference type="Proteomes" id="UP000316252"/>
    </source>
</evidence>
<dbReference type="GO" id="GO:0015297">
    <property type="term" value="F:antiporter activity"/>
    <property type="evidence" value="ECO:0007669"/>
    <property type="project" value="InterPro"/>
</dbReference>
<feature type="transmembrane region" description="Helical" evidence="8">
    <location>
        <begin position="403"/>
        <end position="422"/>
    </location>
</feature>
<keyword evidence="4" id="KW-1003">Cell membrane</keyword>
<comment type="caution">
    <text evidence="9">The sequence shown here is derived from an EMBL/GenBank/DDBJ whole genome shotgun (WGS) entry which is preliminary data.</text>
</comment>
<dbReference type="InterPro" id="IPR044644">
    <property type="entry name" value="DinF-like"/>
</dbReference>
<keyword evidence="10" id="KW-1185">Reference proteome</keyword>
<feature type="transmembrane region" description="Helical" evidence="8">
    <location>
        <begin position="344"/>
        <end position="366"/>
    </location>
</feature>
<accession>A0A506YCM9</accession>
<feature type="transmembrane region" description="Helical" evidence="8">
    <location>
        <begin position="187"/>
        <end position="210"/>
    </location>
</feature>
<dbReference type="Proteomes" id="UP000316252">
    <property type="component" value="Unassembled WGS sequence"/>
</dbReference>
<dbReference type="NCBIfam" id="TIGR00797">
    <property type="entry name" value="matE"/>
    <property type="match status" value="1"/>
</dbReference>
<gene>
    <name evidence="9" type="ORF">FJ657_04750</name>
</gene>
<dbReference type="AlphaFoldDB" id="A0A506YCM9"/>
<dbReference type="PANTHER" id="PTHR42893">
    <property type="entry name" value="PROTEIN DETOXIFICATION 44, CHLOROPLASTIC-RELATED"/>
    <property type="match status" value="1"/>
</dbReference>